<dbReference type="PANTHER" id="PTHR42085:SF2">
    <property type="entry name" value="F-BOX DOMAIN-CONTAINING PROTEIN"/>
    <property type="match status" value="1"/>
</dbReference>
<sequence length="347" mass="39833">MGKRLKTDKNSRQHKQTKKMETNGKKEENSESQQTEEHKRECRKLGAFPSLALPGELRNRIYEHALIKREIVITSTRIAPIQTRRKWVCPVDGKRTYVFRGADLGESEQSPDGFRVRPPTGAAANGICLNLFYVSPQVYSEARPIFYAKNVFASTHGRAMSKMLHWHFCAIAQSRPPLWYFGLQFRDRAPIVHIREDGTLRWQWAPADALHRGFNTRAPTDMMEKFLSGLFALAPISTLALEICISSSYVERATNTRRPMKLGLDESAIDVKRLKKLRDQCSRRALKMSVERHRAVLEDPWSYVIATLYLRCKDNSKGTSLLAEGRKEMEEKRKNEVVLAEEGPWEG</sequence>
<accession>A0A6A6ZBZ6</accession>
<dbReference type="PANTHER" id="PTHR42085">
    <property type="entry name" value="F-BOX DOMAIN-CONTAINING PROTEIN"/>
    <property type="match status" value="1"/>
</dbReference>
<organism evidence="2">
    <name type="scientific">Mytilinidion resinicola</name>
    <dbReference type="NCBI Taxonomy" id="574789"/>
    <lineage>
        <taxon>Eukaryota</taxon>
        <taxon>Fungi</taxon>
        <taxon>Dikarya</taxon>
        <taxon>Ascomycota</taxon>
        <taxon>Pezizomycotina</taxon>
        <taxon>Dothideomycetes</taxon>
        <taxon>Pleosporomycetidae</taxon>
        <taxon>Mytilinidiales</taxon>
        <taxon>Mytilinidiaceae</taxon>
        <taxon>Mytilinidion</taxon>
    </lineage>
</organism>
<dbReference type="RefSeq" id="XP_033584799.1">
    <property type="nucleotide sequence ID" value="XM_033721657.1"/>
</dbReference>
<evidence type="ECO:0000313" key="2">
    <source>
        <dbReference type="EMBL" id="KAF2817835.1"/>
    </source>
</evidence>
<dbReference type="EMBL" id="MU003692">
    <property type="protein sequence ID" value="KAF2817835.1"/>
    <property type="molecule type" value="Genomic_DNA"/>
</dbReference>
<proteinExistence type="predicted"/>
<feature type="compositionally biased region" description="Basic and acidic residues" evidence="1">
    <location>
        <begin position="18"/>
        <end position="42"/>
    </location>
</feature>
<dbReference type="AlphaFoldDB" id="A0A6A6ZBZ6"/>
<dbReference type="OrthoDB" id="62952at2759"/>
<evidence type="ECO:0000313" key="4">
    <source>
        <dbReference type="RefSeq" id="XP_033584799.1"/>
    </source>
</evidence>
<reference evidence="2 4" key="1">
    <citation type="journal article" date="2020" name="Stud. Mycol.">
        <title>101 Dothideomycetes genomes: a test case for predicting lifestyles and emergence of pathogens.</title>
        <authorList>
            <person name="Haridas S."/>
            <person name="Albert R."/>
            <person name="Binder M."/>
            <person name="Bloem J."/>
            <person name="Labutti K."/>
            <person name="Salamov A."/>
            <person name="Andreopoulos B."/>
            <person name="Baker S."/>
            <person name="Barry K."/>
            <person name="Bills G."/>
            <person name="Bluhm B."/>
            <person name="Cannon C."/>
            <person name="Castanera R."/>
            <person name="Culley D."/>
            <person name="Daum C."/>
            <person name="Ezra D."/>
            <person name="Gonzalez J."/>
            <person name="Henrissat B."/>
            <person name="Kuo A."/>
            <person name="Liang C."/>
            <person name="Lipzen A."/>
            <person name="Lutzoni F."/>
            <person name="Magnuson J."/>
            <person name="Mondo S."/>
            <person name="Nolan M."/>
            <person name="Ohm R."/>
            <person name="Pangilinan J."/>
            <person name="Park H.-J."/>
            <person name="Ramirez L."/>
            <person name="Alfaro M."/>
            <person name="Sun H."/>
            <person name="Tritt A."/>
            <person name="Yoshinaga Y."/>
            <person name="Zwiers L.-H."/>
            <person name="Turgeon B."/>
            <person name="Goodwin S."/>
            <person name="Spatafora J."/>
            <person name="Crous P."/>
            <person name="Grigoriev I."/>
        </authorList>
    </citation>
    <scope>NUCLEOTIDE SEQUENCE</scope>
    <source>
        <strain evidence="2 4">CBS 304.34</strain>
    </source>
</reference>
<feature type="region of interest" description="Disordered" evidence="1">
    <location>
        <begin position="1"/>
        <end position="42"/>
    </location>
</feature>
<dbReference type="GeneID" id="54462550"/>
<feature type="compositionally biased region" description="Basic and acidic residues" evidence="1">
    <location>
        <begin position="1"/>
        <end position="11"/>
    </location>
</feature>
<dbReference type="InterPro" id="IPR038883">
    <property type="entry name" value="AN11006-like"/>
</dbReference>
<reference evidence="4" key="3">
    <citation type="submission" date="2025-04" db="UniProtKB">
        <authorList>
            <consortium name="RefSeq"/>
        </authorList>
    </citation>
    <scope>IDENTIFICATION</scope>
    <source>
        <strain evidence="4">CBS 304.34</strain>
    </source>
</reference>
<protein>
    <recommendedName>
        <fullName evidence="5">F-box domain-containing protein</fullName>
    </recommendedName>
</protein>
<evidence type="ECO:0000313" key="3">
    <source>
        <dbReference type="Proteomes" id="UP000504636"/>
    </source>
</evidence>
<keyword evidence="3" id="KW-1185">Reference proteome</keyword>
<evidence type="ECO:0008006" key="5">
    <source>
        <dbReference type="Google" id="ProtNLM"/>
    </source>
</evidence>
<evidence type="ECO:0000256" key="1">
    <source>
        <dbReference type="SAM" id="MobiDB-lite"/>
    </source>
</evidence>
<dbReference type="Proteomes" id="UP000504636">
    <property type="component" value="Unplaced"/>
</dbReference>
<reference evidence="4" key="2">
    <citation type="submission" date="2020-04" db="EMBL/GenBank/DDBJ databases">
        <authorList>
            <consortium name="NCBI Genome Project"/>
        </authorList>
    </citation>
    <scope>NUCLEOTIDE SEQUENCE</scope>
    <source>
        <strain evidence="4">CBS 304.34</strain>
    </source>
</reference>
<gene>
    <name evidence="2 4" type="ORF">BDZ99DRAFT_470786</name>
</gene>
<name>A0A6A6ZBZ6_9PEZI</name>